<dbReference type="AlphaFoldDB" id="A0A9P5YXI7"/>
<feature type="transmembrane region" description="Helical" evidence="1">
    <location>
        <begin position="74"/>
        <end position="94"/>
    </location>
</feature>
<keyword evidence="3" id="KW-1185">Reference proteome</keyword>
<evidence type="ECO:0000313" key="3">
    <source>
        <dbReference type="Proteomes" id="UP000807469"/>
    </source>
</evidence>
<organism evidence="2 3">
    <name type="scientific">Pholiota conissans</name>
    <dbReference type="NCBI Taxonomy" id="109636"/>
    <lineage>
        <taxon>Eukaryota</taxon>
        <taxon>Fungi</taxon>
        <taxon>Dikarya</taxon>
        <taxon>Basidiomycota</taxon>
        <taxon>Agaricomycotina</taxon>
        <taxon>Agaricomycetes</taxon>
        <taxon>Agaricomycetidae</taxon>
        <taxon>Agaricales</taxon>
        <taxon>Agaricineae</taxon>
        <taxon>Strophariaceae</taxon>
        <taxon>Pholiota</taxon>
    </lineage>
</organism>
<keyword evidence="1" id="KW-0472">Membrane</keyword>
<name>A0A9P5YXI7_9AGAR</name>
<comment type="caution">
    <text evidence="2">The sequence shown here is derived from an EMBL/GenBank/DDBJ whole genome shotgun (WGS) entry which is preliminary data.</text>
</comment>
<feature type="transmembrane region" description="Helical" evidence="1">
    <location>
        <begin position="49"/>
        <end position="68"/>
    </location>
</feature>
<gene>
    <name evidence="2" type="ORF">BDN70DRAFT_101250</name>
</gene>
<protein>
    <submittedName>
        <fullName evidence="2">Uncharacterized protein</fullName>
    </submittedName>
</protein>
<keyword evidence="1" id="KW-1133">Transmembrane helix</keyword>
<reference evidence="2" key="1">
    <citation type="submission" date="2020-11" db="EMBL/GenBank/DDBJ databases">
        <authorList>
            <consortium name="DOE Joint Genome Institute"/>
            <person name="Ahrendt S."/>
            <person name="Riley R."/>
            <person name="Andreopoulos W."/>
            <person name="Labutti K."/>
            <person name="Pangilinan J."/>
            <person name="Ruiz-Duenas F.J."/>
            <person name="Barrasa J.M."/>
            <person name="Sanchez-Garcia M."/>
            <person name="Camarero S."/>
            <person name="Miyauchi S."/>
            <person name="Serrano A."/>
            <person name="Linde D."/>
            <person name="Babiker R."/>
            <person name="Drula E."/>
            <person name="Ayuso-Fernandez I."/>
            <person name="Pacheco R."/>
            <person name="Padilla G."/>
            <person name="Ferreira P."/>
            <person name="Barriuso J."/>
            <person name="Kellner H."/>
            <person name="Castanera R."/>
            <person name="Alfaro M."/>
            <person name="Ramirez L."/>
            <person name="Pisabarro A.G."/>
            <person name="Kuo A."/>
            <person name="Tritt A."/>
            <person name="Lipzen A."/>
            <person name="He G."/>
            <person name="Yan M."/>
            <person name="Ng V."/>
            <person name="Cullen D."/>
            <person name="Martin F."/>
            <person name="Rosso M.-N."/>
            <person name="Henrissat B."/>
            <person name="Hibbett D."/>
            <person name="Martinez A.T."/>
            <person name="Grigoriev I.V."/>
        </authorList>
    </citation>
    <scope>NUCLEOTIDE SEQUENCE</scope>
    <source>
        <strain evidence="2">CIRM-BRFM 674</strain>
    </source>
</reference>
<feature type="transmembrane region" description="Helical" evidence="1">
    <location>
        <begin position="20"/>
        <end position="37"/>
    </location>
</feature>
<feature type="transmembrane region" description="Helical" evidence="1">
    <location>
        <begin position="106"/>
        <end position="125"/>
    </location>
</feature>
<dbReference type="Proteomes" id="UP000807469">
    <property type="component" value="Unassembled WGS sequence"/>
</dbReference>
<proteinExistence type="predicted"/>
<dbReference type="EMBL" id="MU155257">
    <property type="protein sequence ID" value="KAF9477567.1"/>
    <property type="molecule type" value="Genomic_DNA"/>
</dbReference>
<evidence type="ECO:0000256" key="1">
    <source>
        <dbReference type="SAM" id="Phobius"/>
    </source>
</evidence>
<evidence type="ECO:0000313" key="2">
    <source>
        <dbReference type="EMBL" id="KAF9477567.1"/>
    </source>
</evidence>
<keyword evidence="1" id="KW-0812">Transmembrane</keyword>
<accession>A0A9P5YXI7</accession>
<sequence length="135" mass="15293">MHPSIPPPFIRPSIYPSSSTFIIIIIIIIIHLIISVHPSFRPICIQCSFFTFVSSFQCFLSSLLFTFFCARSPRLALSAILCCPFAICSLSLCNDHDPTNAHDFKFSFLVCSFLFFGSFFHDVFFTPFCVCVVQV</sequence>